<protein>
    <submittedName>
        <fullName evidence="1">Uncharacterized protein</fullName>
    </submittedName>
</protein>
<evidence type="ECO:0000313" key="2">
    <source>
        <dbReference type="Proteomes" id="UP000326396"/>
    </source>
</evidence>
<dbReference type="Proteomes" id="UP000326396">
    <property type="component" value="Linkage Group LG19"/>
</dbReference>
<accession>A0A5N6NFW8</accession>
<evidence type="ECO:0000313" key="1">
    <source>
        <dbReference type="EMBL" id="KAD4887971.1"/>
    </source>
</evidence>
<proteinExistence type="predicted"/>
<keyword evidence="2" id="KW-1185">Reference proteome</keyword>
<organism evidence="1 2">
    <name type="scientific">Mikania micrantha</name>
    <name type="common">bitter vine</name>
    <dbReference type="NCBI Taxonomy" id="192012"/>
    <lineage>
        <taxon>Eukaryota</taxon>
        <taxon>Viridiplantae</taxon>
        <taxon>Streptophyta</taxon>
        <taxon>Embryophyta</taxon>
        <taxon>Tracheophyta</taxon>
        <taxon>Spermatophyta</taxon>
        <taxon>Magnoliopsida</taxon>
        <taxon>eudicotyledons</taxon>
        <taxon>Gunneridae</taxon>
        <taxon>Pentapetalae</taxon>
        <taxon>asterids</taxon>
        <taxon>campanulids</taxon>
        <taxon>Asterales</taxon>
        <taxon>Asteraceae</taxon>
        <taxon>Asteroideae</taxon>
        <taxon>Heliantheae alliance</taxon>
        <taxon>Eupatorieae</taxon>
        <taxon>Mikania</taxon>
    </lineage>
</organism>
<reference evidence="1 2" key="1">
    <citation type="submission" date="2019-05" db="EMBL/GenBank/DDBJ databases">
        <title>Mikania micrantha, genome provides insights into the molecular mechanism of rapid growth.</title>
        <authorList>
            <person name="Liu B."/>
        </authorList>
    </citation>
    <scope>NUCLEOTIDE SEQUENCE [LARGE SCALE GENOMIC DNA]</scope>
    <source>
        <strain evidence="1">NLD-2019</strain>
        <tissue evidence="1">Leaf</tissue>
    </source>
</reference>
<dbReference type="AlphaFoldDB" id="A0A5N6NFW8"/>
<sequence>MSSNNTTGKGFATVHISGAMTTTSSRDNHNNSDVIGGYEVDFSSLAPIFPAEHFDLRKQCFRPVVSSAFGSNPVTHLKVQIGLSSSHRRWMNVRASLISHDNRTKGTSIAFAG</sequence>
<comment type="caution">
    <text evidence="1">The sequence shown here is derived from an EMBL/GenBank/DDBJ whole genome shotgun (WGS) entry which is preliminary data.</text>
</comment>
<name>A0A5N6NFW8_9ASTR</name>
<dbReference type="EMBL" id="SZYD01000011">
    <property type="protein sequence ID" value="KAD4887971.1"/>
    <property type="molecule type" value="Genomic_DNA"/>
</dbReference>
<gene>
    <name evidence="1" type="ORF">E3N88_20044</name>
</gene>